<proteinExistence type="predicted"/>
<dbReference type="AlphaFoldDB" id="A0A2M8C3E4"/>
<gene>
    <name evidence="1" type="ORF">CO102_00595</name>
</gene>
<dbReference type="EMBL" id="PFUA01000012">
    <property type="protein sequence ID" value="PJB50616.1"/>
    <property type="molecule type" value="Genomic_DNA"/>
</dbReference>
<evidence type="ECO:0000313" key="2">
    <source>
        <dbReference type="Proteomes" id="UP000228770"/>
    </source>
</evidence>
<organism evidence="1 2">
    <name type="scientific">Candidatus Brennerbacteria bacterium CG_4_9_14_3_um_filter_43_9</name>
    <dbReference type="NCBI Taxonomy" id="1974522"/>
    <lineage>
        <taxon>Bacteria</taxon>
        <taxon>Candidatus Brenneribacteriota</taxon>
    </lineage>
</organism>
<dbReference type="Proteomes" id="UP000228770">
    <property type="component" value="Unassembled WGS sequence"/>
</dbReference>
<sequence>MQDQKCVETIAGMMTILTRLSWPAEQELTKKQLKRSAVMLMPGYEEKYRVTKGIKFWQDTEIKYLLIAGTRGDSGFENNDIALDIGKKATFIKLGQGRMVAPEKTEIKLGGYCANTKDQMLWLIDCLGGLKIDYLILATAAYYLPRCWLTCLQTLKTNKIHRLKLFVKPLCDPENPILPVDKILEEAKKIEAYRTKGDVASVDDLRAYLVDQHYHCPS</sequence>
<reference evidence="2" key="1">
    <citation type="submission" date="2017-09" db="EMBL/GenBank/DDBJ databases">
        <title>Depth-based differentiation of microbial function through sediment-hosted aquifers and enrichment of novel symbionts in the deep terrestrial subsurface.</title>
        <authorList>
            <person name="Probst A.J."/>
            <person name="Ladd B."/>
            <person name="Jarett J.K."/>
            <person name="Geller-Mcgrath D.E."/>
            <person name="Sieber C.M.K."/>
            <person name="Emerson J.B."/>
            <person name="Anantharaman K."/>
            <person name="Thomas B.C."/>
            <person name="Malmstrom R."/>
            <person name="Stieglmeier M."/>
            <person name="Klingl A."/>
            <person name="Woyke T."/>
            <person name="Ryan C.M."/>
            <person name="Banfield J.F."/>
        </authorList>
    </citation>
    <scope>NUCLEOTIDE SEQUENCE [LARGE SCALE GENOMIC DNA]</scope>
</reference>
<protein>
    <recommendedName>
        <fullName evidence="3">DUF218 domain-containing protein</fullName>
    </recommendedName>
</protein>
<evidence type="ECO:0008006" key="3">
    <source>
        <dbReference type="Google" id="ProtNLM"/>
    </source>
</evidence>
<comment type="caution">
    <text evidence="1">The sequence shown here is derived from an EMBL/GenBank/DDBJ whole genome shotgun (WGS) entry which is preliminary data.</text>
</comment>
<name>A0A2M8C3E4_9BACT</name>
<evidence type="ECO:0000313" key="1">
    <source>
        <dbReference type="EMBL" id="PJB50616.1"/>
    </source>
</evidence>
<accession>A0A2M8C3E4</accession>